<dbReference type="CDD" id="cd16917">
    <property type="entry name" value="HATPase_UhpB-NarQ-NarX-like"/>
    <property type="match status" value="1"/>
</dbReference>
<dbReference type="GO" id="GO:0046983">
    <property type="term" value="F:protein dimerization activity"/>
    <property type="evidence" value="ECO:0007669"/>
    <property type="project" value="InterPro"/>
</dbReference>
<dbReference type="EC" id="2.7.13.3" evidence="2"/>
<dbReference type="EMBL" id="FWXS01000004">
    <property type="protein sequence ID" value="SMC60563.1"/>
    <property type="molecule type" value="Genomic_DNA"/>
</dbReference>
<name>A0A1W2AIV0_9FLAO</name>
<dbReference type="InterPro" id="IPR036890">
    <property type="entry name" value="HATPase_C_sf"/>
</dbReference>
<evidence type="ECO:0000256" key="1">
    <source>
        <dbReference type="ARBA" id="ARBA00000085"/>
    </source>
</evidence>
<organism evidence="11 12">
    <name type="scientific">Moheibacter sediminis</name>
    <dbReference type="NCBI Taxonomy" id="1434700"/>
    <lineage>
        <taxon>Bacteria</taxon>
        <taxon>Pseudomonadati</taxon>
        <taxon>Bacteroidota</taxon>
        <taxon>Flavobacteriia</taxon>
        <taxon>Flavobacteriales</taxon>
        <taxon>Weeksellaceae</taxon>
        <taxon>Moheibacter</taxon>
    </lineage>
</organism>
<dbReference type="InterPro" id="IPR050482">
    <property type="entry name" value="Sensor_HK_TwoCompSys"/>
</dbReference>
<accession>A0A1W2AIV0</accession>
<dbReference type="Pfam" id="PF07730">
    <property type="entry name" value="HisKA_3"/>
    <property type="match status" value="1"/>
</dbReference>
<reference evidence="11 12" key="1">
    <citation type="submission" date="2017-04" db="EMBL/GenBank/DDBJ databases">
        <authorList>
            <person name="Afonso C.L."/>
            <person name="Miller P.J."/>
            <person name="Scott M.A."/>
            <person name="Spackman E."/>
            <person name="Goraichik I."/>
            <person name="Dimitrov K.M."/>
            <person name="Suarez D.L."/>
            <person name="Swayne D.E."/>
        </authorList>
    </citation>
    <scope>NUCLEOTIDE SEQUENCE [LARGE SCALE GENOMIC DNA]</scope>
    <source>
        <strain evidence="11 12">CGMCC 1.12708</strain>
    </source>
</reference>
<gene>
    <name evidence="11" type="ORF">SAMN06296427_104206</name>
</gene>
<keyword evidence="8" id="KW-0902">Two-component regulatory system</keyword>
<feature type="domain" description="Signal transduction histidine kinase subgroup 3 dimerisation and phosphoacceptor" evidence="10">
    <location>
        <begin position="56"/>
        <end position="114"/>
    </location>
</feature>
<keyword evidence="4" id="KW-0808">Transferase</keyword>
<keyword evidence="7" id="KW-0067">ATP-binding</keyword>
<keyword evidence="9" id="KW-0472">Membrane</keyword>
<dbReference type="Proteomes" id="UP000192393">
    <property type="component" value="Unassembled WGS sequence"/>
</dbReference>
<dbReference type="Gene3D" id="3.30.565.10">
    <property type="entry name" value="Histidine kinase-like ATPase, C-terminal domain"/>
    <property type="match status" value="1"/>
</dbReference>
<evidence type="ECO:0000256" key="8">
    <source>
        <dbReference type="ARBA" id="ARBA00023012"/>
    </source>
</evidence>
<keyword evidence="9" id="KW-0812">Transmembrane</keyword>
<evidence type="ECO:0000256" key="5">
    <source>
        <dbReference type="ARBA" id="ARBA00022741"/>
    </source>
</evidence>
<dbReference type="STRING" id="1434700.SAMN06296427_104206"/>
<feature type="transmembrane region" description="Helical" evidence="9">
    <location>
        <begin position="6"/>
        <end position="31"/>
    </location>
</feature>
<dbReference type="GO" id="GO:0005524">
    <property type="term" value="F:ATP binding"/>
    <property type="evidence" value="ECO:0007669"/>
    <property type="project" value="UniProtKB-KW"/>
</dbReference>
<dbReference type="GO" id="GO:0000155">
    <property type="term" value="F:phosphorelay sensor kinase activity"/>
    <property type="evidence" value="ECO:0007669"/>
    <property type="project" value="InterPro"/>
</dbReference>
<keyword evidence="5" id="KW-0547">Nucleotide-binding</keyword>
<evidence type="ECO:0000256" key="4">
    <source>
        <dbReference type="ARBA" id="ARBA00022679"/>
    </source>
</evidence>
<dbReference type="PANTHER" id="PTHR24421">
    <property type="entry name" value="NITRATE/NITRITE SENSOR PROTEIN NARX-RELATED"/>
    <property type="match status" value="1"/>
</dbReference>
<dbReference type="PANTHER" id="PTHR24421:SF10">
    <property type="entry name" value="NITRATE_NITRITE SENSOR PROTEIN NARQ"/>
    <property type="match status" value="1"/>
</dbReference>
<dbReference type="Gene3D" id="1.20.5.1930">
    <property type="match status" value="1"/>
</dbReference>
<evidence type="ECO:0000259" key="10">
    <source>
        <dbReference type="Pfam" id="PF07730"/>
    </source>
</evidence>
<evidence type="ECO:0000313" key="11">
    <source>
        <dbReference type="EMBL" id="SMC60563.1"/>
    </source>
</evidence>
<sequence>MGQKDVYILIISASATILIFCLSLIILFILFQRRREAYLQQINQTRIEVQEQTLKNISSEIHDNIGQILSTISIYSHTLFRAAPEDLKPKIVESQDLVEKAIVEVRALSKALNTDYVKNIGLLDSIQLEMQRLTRLKLLNAKLEIIGKPYRLNEETELIILRILQEFISNTLKHAKATQLNMDFEYTSKEFRIKAQDNGIGFEGNKYTGTGLINMKNRAKVIGAAINFESQLNHGAQLNLSYQNKQTN</sequence>
<evidence type="ECO:0000313" key="12">
    <source>
        <dbReference type="Proteomes" id="UP000192393"/>
    </source>
</evidence>
<keyword evidence="12" id="KW-1185">Reference proteome</keyword>
<evidence type="ECO:0000256" key="9">
    <source>
        <dbReference type="SAM" id="Phobius"/>
    </source>
</evidence>
<dbReference type="InterPro" id="IPR011712">
    <property type="entry name" value="Sig_transdc_His_kin_sub3_dim/P"/>
</dbReference>
<evidence type="ECO:0000256" key="6">
    <source>
        <dbReference type="ARBA" id="ARBA00022777"/>
    </source>
</evidence>
<comment type="catalytic activity">
    <reaction evidence="1">
        <text>ATP + protein L-histidine = ADP + protein N-phospho-L-histidine.</text>
        <dbReference type="EC" id="2.7.13.3"/>
    </reaction>
</comment>
<evidence type="ECO:0000256" key="2">
    <source>
        <dbReference type="ARBA" id="ARBA00012438"/>
    </source>
</evidence>
<keyword evidence="3" id="KW-0597">Phosphoprotein</keyword>
<keyword evidence="6" id="KW-0418">Kinase</keyword>
<evidence type="ECO:0000256" key="3">
    <source>
        <dbReference type="ARBA" id="ARBA00022553"/>
    </source>
</evidence>
<evidence type="ECO:0000256" key="7">
    <source>
        <dbReference type="ARBA" id="ARBA00022840"/>
    </source>
</evidence>
<dbReference type="GO" id="GO:0016020">
    <property type="term" value="C:membrane"/>
    <property type="evidence" value="ECO:0007669"/>
    <property type="project" value="InterPro"/>
</dbReference>
<dbReference type="AlphaFoldDB" id="A0A1W2AIV0"/>
<protein>
    <recommendedName>
        <fullName evidence="2">histidine kinase</fullName>
        <ecNumber evidence="2">2.7.13.3</ecNumber>
    </recommendedName>
</protein>
<dbReference type="SUPFAM" id="SSF55874">
    <property type="entry name" value="ATPase domain of HSP90 chaperone/DNA topoisomerase II/histidine kinase"/>
    <property type="match status" value="1"/>
</dbReference>
<keyword evidence="9" id="KW-1133">Transmembrane helix</keyword>
<proteinExistence type="predicted"/>